<dbReference type="SMART" id="SM00034">
    <property type="entry name" value="CLECT"/>
    <property type="match status" value="1"/>
</dbReference>
<keyword evidence="4" id="KW-1133">Transmembrane helix</keyword>
<dbReference type="InterPro" id="IPR033989">
    <property type="entry name" value="CD209-like_CTLD"/>
</dbReference>
<keyword evidence="4" id="KW-0812">Transmembrane</keyword>
<dbReference type="AlphaFoldDB" id="A0A9D3MYR2"/>
<gene>
    <name evidence="6" type="ORF">ANANG_G00006060</name>
</gene>
<evidence type="ECO:0000313" key="7">
    <source>
        <dbReference type="Proteomes" id="UP001044222"/>
    </source>
</evidence>
<keyword evidence="7" id="KW-1185">Reference proteome</keyword>
<keyword evidence="1" id="KW-0430">Lectin</keyword>
<feature type="transmembrane region" description="Helical" evidence="4">
    <location>
        <begin position="55"/>
        <end position="76"/>
    </location>
</feature>
<protein>
    <recommendedName>
        <fullName evidence="5">C-type lectin domain-containing protein</fullName>
    </recommendedName>
</protein>
<dbReference type="InterPro" id="IPR016187">
    <property type="entry name" value="CTDL_fold"/>
</dbReference>
<feature type="domain" description="C-type lectin" evidence="5">
    <location>
        <begin position="139"/>
        <end position="263"/>
    </location>
</feature>
<proteinExistence type="predicted"/>
<dbReference type="PANTHER" id="PTHR46490:SF6">
    <property type="entry name" value="ASIALOGLYCOPROTEIN RECEPTOR 1-LIKE-RELATED"/>
    <property type="match status" value="1"/>
</dbReference>
<evidence type="ECO:0000256" key="1">
    <source>
        <dbReference type="ARBA" id="ARBA00022734"/>
    </source>
</evidence>
<dbReference type="Pfam" id="PF00059">
    <property type="entry name" value="Lectin_C"/>
    <property type="match status" value="1"/>
</dbReference>
<keyword evidence="2" id="KW-1015">Disulfide bond</keyword>
<sequence length="270" mass="30651">MEDEENYTSLQEFTEDISSGGNKPILYKTEERQGVRGVDCVRMRPGMDCVRRQPVLLLSALLVSISANIALGVLLYNGSSSSCSQVVAGNTKPSLRRYDTLQSHYSLLCQDYNELAKNCTQHGAKVRQCTPCPDSWLQSEGRCYYFSPDKQDWQESKKSCEAMGSHLTILHSHTQHEAMDKEARRIGGFDYHFWIGLSDTETEGVWKWVDNTMVNKTYWDEWDSEPDNNPAAGIHGQDCAVLNSRSRSWFDVSCSSVYNRICEMEALETN</sequence>
<dbReference type="Gene3D" id="3.10.100.10">
    <property type="entry name" value="Mannose-Binding Protein A, subunit A"/>
    <property type="match status" value="1"/>
</dbReference>
<dbReference type="InterPro" id="IPR052309">
    <property type="entry name" value="C-type_Lectin_Domain_Fam1"/>
</dbReference>
<organism evidence="6 7">
    <name type="scientific">Anguilla anguilla</name>
    <name type="common">European freshwater eel</name>
    <name type="synonym">Muraena anguilla</name>
    <dbReference type="NCBI Taxonomy" id="7936"/>
    <lineage>
        <taxon>Eukaryota</taxon>
        <taxon>Metazoa</taxon>
        <taxon>Chordata</taxon>
        <taxon>Craniata</taxon>
        <taxon>Vertebrata</taxon>
        <taxon>Euteleostomi</taxon>
        <taxon>Actinopterygii</taxon>
        <taxon>Neopterygii</taxon>
        <taxon>Teleostei</taxon>
        <taxon>Anguilliformes</taxon>
        <taxon>Anguillidae</taxon>
        <taxon>Anguilla</taxon>
    </lineage>
</organism>
<dbReference type="InterPro" id="IPR001304">
    <property type="entry name" value="C-type_lectin-like"/>
</dbReference>
<dbReference type="InterPro" id="IPR016186">
    <property type="entry name" value="C-type_lectin-like/link_sf"/>
</dbReference>
<evidence type="ECO:0000313" key="6">
    <source>
        <dbReference type="EMBL" id="KAG5856251.1"/>
    </source>
</evidence>
<dbReference type="SUPFAM" id="SSF56436">
    <property type="entry name" value="C-type lectin-like"/>
    <property type="match status" value="1"/>
</dbReference>
<keyword evidence="3" id="KW-0325">Glycoprotein</keyword>
<name>A0A9D3MYR2_ANGAN</name>
<keyword evidence="4" id="KW-0472">Membrane</keyword>
<dbReference type="CDD" id="cd03590">
    <property type="entry name" value="CLECT_DC-SIGN_like"/>
    <property type="match status" value="1"/>
</dbReference>
<evidence type="ECO:0000259" key="5">
    <source>
        <dbReference type="PROSITE" id="PS50041"/>
    </source>
</evidence>
<dbReference type="Proteomes" id="UP001044222">
    <property type="component" value="Unassembled WGS sequence"/>
</dbReference>
<evidence type="ECO:0000256" key="3">
    <source>
        <dbReference type="ARBA" id="ARBA00023180"/>
    </source>
</evidence>
<comment type="caution">
    <text evidence="6">The sequence shown here is derived from an EMBL/GenBank/DDBJ whole genome shotgun (WGS) entry which is preliminary data.</text>
</comment>
<evidence type="ECO:0000256" key="2">
    <source>
        <dbReference type="ARBA" id="ARBA00023157"/>
    </source>
</evidence>
<evidence type="ECO:0000256" key="4">
    <source>
        <dbReference type="SAM" id="Phobius"/>
    </source>
</evidence>
<dbReference type="PROSITE" id="PS50041">
    <property type="entry name" value="C_TYPE_LECTIN_2"/>
    <property type="match status" value="1"/>
</dbReference>
<accession>A0A9D3MYR2</accession>
<reference evidence="6" key="1">
    <citation type="submission" date="2021-01" db="EMBL/GenBank/DDBJ databases">
        <title>A chromosome-scale assembly of European eel, Anguilla anguilla.</title>
        <authorList>
            <person name="Henkel C."/>
            <person name="Jong-Raadsen S.A."/>
            <person name="Dufour S."/>
            <person name="Weltzien F.-A."/>
            <person name="Palstra A.P."/>
            <person name="Pelster B."/>
            <person name="Spaink H.P."/>
            <person name="Van Den Thillart G.E."/>
            <person name="Jansen H."/>
            <person name="Zahm M."/>
            <person name="Klopp C."/>
            <person name="Cedric C."/>
            <person name="Louis A."/>
            <person name="Berthelot C."/>
            <person name="Parey E."/>
            <person name="Roest Crollius H."/>
            <person name="Montfort J."/>
            <person name="Robinson-Rechavi M."/>
            <person name="Bucao C."/>
            <person name="Bouchez O."/>
            <person name="Gislard M."/>
            <person name="Lluch J."/>
            <person name="Milhes M."/>
            <person name="Lampietro C."/>
            <person name="Lopez Roques C."/>
            <person name="Donnadieu C."/>
            <person name="Braasch I."/>
            <person name="Desvignes T."/>
            <person name="Postlethwait J."/>
            <person name="Bobe J."/>
            <person name="Guiguen Y."/>
            <person name="Dirks R."/>
        </authorList>
    </citation>
    <scope>NUCLEOTIDE SEQUENCE</scope>
    <source>
        <strain evidence="6">Tag_6206</strain>
        <tissue evidence="6">Liver</tissue>
    </source>
</reference>
<dbReference type="GO" id="GO:0030246">
    <property type="term" value="F:carbohydrate binding"/>
    <property type="evidence" value="ECO:0007669"/>
    <property type="project" value="UniProtKB-KW"/>
</dbReference>
<dbReference type="PANTHER" id="PTHR46490">
    <property type="entry name" value="C-TYPE LECTIN DOMAIN FAMILY 12 MEMBER A-RELATED"/>
    <property type="match status" value="1"/>
</dbReference>
<dbReference type="EMBL" id="JAFIRN010000001">
    <property type="protein sequence ID" value="KAG5856251.1"/>
    <property type="molecule type" value="Genomic_DNA"/>
</dbReference>